<name>A0ACB9NTL4_9MYRT</name>
<accession>A0ACB9NTL4</accession>
<dbReference type="EMBL" id="CM042886">
    <property type="protein sequence ID" value="KAI4339957.1"/>
    <property type="molecule type" value="Genomic_DNA"/>
</dbReference>
<organism evidence="1 2">
    <name type="scientific">Melastoma candidum</name>
    <dbReference type="NCBI Taxonomy" id="119954"/>
    <lineage>
        <taxon>Eukaryota</taxon>
        <taxon>Viridiplantae</taxon>
        <taxon>Streptophyta</taxon>
        <taxon>Embryophyta</taxon>
        <taxon>Tracheophyta</taxon>
        <taxon>Spermatophyta</taxon>
        <taxon>Magnoliopsida</taxon>
        <taxon>eudicotyledons</taxon>
        <taxon>Gunneridae</taxon>
        <taxon>Pentapetalae</taxon>
        <taxon>rosids</taxon>
        <taxon>malvids</taxon>
        <taxon>Myrtales</taxon>
        <taxon>Melastomataceae</taxon>
        <taxon>Melastomatoideae</taxon>
        <taxon>Melastomateae</taxon>
        <taxon>Melastoma</taxon>
    </lineage>
</organism>
<sequence>MKGSFRLSTEKFCEAGRKGFSVLSWKLFLAVLALLFSVFGITTGVVSGAFIGLRTRNGILHGAAAGAIFSIVLSSWLLRACVVLWDCEDSFSLQILSQMDSMAIMAAKLAHYWGTQTKEHPATGRQNRDQLPGIGSTDEPQVYDCSICQQEVEVTQVRRRLPQCQHTFHADCVDTWFCYQRSCPLCRHRA</sequence>
<evidence type="ECO:0000313" key="2">
    <source>
        <dbReference type="Proteomes" id="UP001057402"/>
    </source>
</evidence>
<proteinExistence type="predicted"/>
<gene>
    <name evidence="1" type="ORF">MLD38_024839</name>
</gene>
<evidence type="ECO:0000313" key="1">
    <source>
        <dbReference type="EMBL" id="KAI4339957.1"/>
    </source>
</evidence>
<keyword evidence="2" id="KW-1185">Reference proteome</keyword>
<comment type="caution">
    <text evidence="1">The sequence shown here is derived from an EMBL/GenBank/DDBJ whole genome shotgun (WGS) entry which is preliminary data.</text>
</comment>
<dbReference type="Proteomes" id="UP001057402">
    <property type="component" value="Chromosome 7"/>
</dbReference>
<protein>
    <submittedName>
        <fullName evidence="1">Uncharacterized protein</fullName>
    </submittedName>
</protein>
<reference evidence="2" key="1">
    <citation type="journal article" date="2023" name="Front. Plant Sci.">
        <title>Chromosomal-level genome assembly of Melastoma candidum provides insights into trichome evolution.</title>
        <authorList>
            <person name="Zhong Y."/>
            <person name="Wu W."/>
            <person name="Sun C."/>
            <person name="Zou P."/>
            <person name="Liu Y."/>
            <person name="Dai S."/>
            <person name="Zhou R."/>
        </authorList>
    </citation>
    <scope>NUCLEOTIDE SEQUENCE [LARGE SCALE GENOMIC DNA]</scope>
</reference>